<feature type="binding site" evidence="13">
    <location>
        <begin position="27"/>
        <end position="34"/>
    </location>
    <ligand>
        <name>ATP</name>
        <dbReference type="ChEBI" id="CHEBI:30616"/>
    </ligand>
</feature>
<comment type="subcellular location">
    <subcellularLocation>
        <location evidence="1 13">Cytoplasm</location>
    </subcellularLocation>
</comment>
<gene>
    <name evidence="13" type="primary">panC</name>
    <name evidence="14" type="ORF">LX81_03460</name>
</gene>
<evidence type="ECO:0000313" key="14">
    <source>
        <dbReference type="EMBL" id="PZX12909.1"/>
    </source>
</evidence>
<dbReference type="InterPro" id="IPR042176">
    <property type="entry name" value="Pantoate_ligase_C"/>
</dbReference>
<evidence type="ECO:0000256" key="6">
    <source>
        <dbReference type="ARBA" id="ARBA00022490"/>
    </source>
</evidence>
<comment type="caution">
    <text evidence="14">The sequence shown here is derived from an EMBL/GenBank/DDBJ whole genome shotgun (WGS) entry which is preliminary data.</text>
</comment>
<feature type="active site" description="Proton donor" evidence="13">
    <location>
        <position position="34"/>
    </location>
</feature>
<keyword evidence="9 13" id="KW-0547">Nucleotide-binding</keyword>
<keyword evidence="15" id="KW-1185">Reference proteome</keyword>
<dbReference type="PANTHER" id="PTHR21299">
    <property type="entry name" value="CYTIDYLATE KINASE/PANTOATE-BETA-ALANINE LIGASE"/>
    <property type="match status" value="1"/>
</dbReference>
<evidence type="ECO:0000256" key="5">
    <source>
        <dbReference type="ARBA" id="ARBA00014155"/>
    </source>
</evidence>
<comment type="similarity">
    <text evidence="3 13">Belongs to the pantothenate synthetase family.</text>
</comment>
<evidence type="ECO:0000256" key="2">
    <source>
        <dbReference type="ARBA" id="ARBA00004990"/>
    </source>
</evidence>
<comment type="function">
    <text evidence="12 13">Catalyzes the condensation of pantoate with beta-alanine in an ATP-dependent reaction via a pantoyl-adenylate intermediate.</text>
</comment>
<feature type="binding site" evidence="13">
    <location>
        <position position="58"/>
    </location>
    <ligand>
        <name>(R)-pantoate</name>
        <dbReference type="ChEBI" id="CHEBI:15980"/>
    </ligand>
</feature>
<keyword evidence="10 13" id="KW-0067">ATP-binding</keyword>
<accession>A0A2W7PTW9</accession>
<dbReference type="InterPro" id="IPR014729">
    <property type="entry name" value="Rossmann-like_a/b/a_fold"/>
</dbReference>
<dbReference type="NCBIfam" id="TIGR00018">
    <property type="entry name" value="panC"/>
    <property type="match status" value="1"/>
</dbReference>
<evidence type="ECO:0000256" key="13">
    <source>
        <dbReference type="HAMAP-Rule" id="MF_00158"/>
    </source>
</evidence>
<dbReference type="GO" id="GO:0015940">
    <property type="term" value="P:pantothenate biosynthetic process"/>
    <property type="evidence" value="ECO:0007669"/>
    <property type="project" value="UniProtKB-UniRule"/>
</dbReference>
<dbReference type="EMBL" id="QKZL01000021">
    <property type="protein sequence ID" value="PZX12909.1"/>
    <property type="molecule type" value="Genomic_DNA"/>
</dbReference>
<dbReference type="InterPro" id="IPR003721">
    <property type="entry name" value="Pantoate_ligase"/>
</dbReference>
<organism evidence="14 15">
    <name type="scientific">Palleronia aestuarii</name>
    <dbReference type="NCBI Taxonomy" id="568105"/>
    <lineage>
        <taxon>Bacteria</taxon>
        <taxon>Pseudomonadati</taxon>
        <taxon>Pseudomonadota</taxon>
        <taxon>Alphaproteobacteria</taxon>
        <taxon>Rhodobacterales</taxon>
        <taxon>Roseobacteraceae</taxon>
        <taxon>Palleronia</taxon>
    </lineage>
</organism>
<dbReference type="Pfam" id="PF02569">
    <property type="entry name" value="Pantoate_ligase"/>
    <property type="match status" value="1"/>
</dbReference>
<comment type="catalytic activity">
    <reaction evidence="11 13">
        <text>(R)-pantoate + beta-alanine + ATP = (R)-pantothenate + AMP + diphosphate + H(+)</text>
        <dbReference type="Rhea" id="RHEA:10912"/>
        <dbReference type="ChEBI" id="CHEBI:15378"/>
        <dbReference type="ChEBI" id="CHEBI:15980"/>
        <dbReference type="ChEBI" id="CHEBI:29032"/>
        <dbReference type="ChEBI" id="CHEBI:30616"/>
        <dbReference type="ChEBI" id="CHEBI:33019"/>
        <dbReference type="ChEBI" id="CHEBI:57966"/>
        <dbReference type="ChEBI" id="CHEBI:456215"/>
        <dbReference type="EC" id="6.3.2.1"/>
    </reaction>
</comment>
<dbReference type="SUPFAM" id="SSF52374">
    <property type="entry name" value="Nucleotidylyl transferase"/>
    <property type="match status" value="1"/>
</dbReference>
<comment type="miscellaneous">
    <text evidence="13">The reaction proceeds by a bi uni uni bi ping pong mechanism.</text>
</comment>
<dbReference type="Gene3D" id="3.30.1300.10">
    <property type="entry name" value="Pantoate-beta-alanine ligase, C-terminal domain"/>
    <property type="match status" value="1"/>
</dbReference>
<dbReference type="GO" id="GO:0005829">
    <property type="term" value="C:cytosol"/>
    <property type="evidence" value="ECO:0007669"/>
    <property type="project" value="TreeGrafter"/>
</dbReference>
<feature type="binding site" evidence="13">
    <location>
        <position position="173"/>
    </location>
    <ligand>
        <name>ATP</name>
        <dbReference type="ChEBI" id="CHEBI:30616"/>
    </ligand>
</feature>
<dbReference type="UniPathway" id="UPA00028">
    <property type="reaction ID" value="UER00005"/>
</dbReference>
<feature type="binding site" evidence="13">
    <location>
        <position position="150"/>
    </location>
    <ligand>
        <name>(R)-pantoate</name>
        <dbReference type="ChEBI" id="CHEBI:15980"/>
    </ligand>
</feature>
<protein>
    <recommendedName>
        <fullName evidence="5 13">Pantothenate synthetase</fullName>
        <shortName evidence="13">PS</shortName>
        <ecNumber evidence="4 13">6.3.2.1</ecNumber>
    </recommendedName>
    <alternativeName>
        <fullName evidence="13">Pantoate--beta-alanine ligase</fullName>
    </alternativeName>
    <alternativeName>
        <fullName evidence="13">Pantoate-activating enzyme</fullName>
    </alternativeName>
</protein>
<keyword evidence="8 13" id="KW-0566">Pantothenate biosynthesis</keyword>
<keyword evidence="6 13" id="KW-0963">Cytoplasm</keyword>
<evidence type="ECO:0000256" key="7">
    <source>
        <dbReference type="ARBA" id="ARBA00022598"/>
    </source>
</evidence>
<dbReference type="RefSeq" id="WP_111538511.1">
    <property type="nucleotide sequence ID" value="NZ_QKZL01000021.1"/>
</dbReference>
<evidence type="ECO:0000256" key="4">
    <source>
        <dbReference type="ARBA" id="ARBA00012219"/>
    </source>
</evidence>
<keyword evidence="7 13" id="KW-0436">Ligase</keyword>
<feature type="binding site" evidence="13">
    <location>
        <begin position="144"/>
        <end position="147"/>
    </location>
    <ligand>
        <name>ATP</name>
        <dbReference type="ChEBI" id="CHEBI:30616"/>
    </ligand>
</feature>
<feature type="binding site" evidence="13">
    <location>
        <begin position="181"/>
        <end position="184"/>
    </location>
    <ligand>
        <name>ATP</name>
        <dbReference type="ChEBI" id="CHEBI:30616"/>
    </ligand>
</feature>
<sequence length="282" mass="30931">MIVCRTKTELRAARADMAGRVGLVPTMGYLHDGHMALVARARSENDAVLATIFVNPMQFGPNEDLDTYPRAIERDLAMLEAAGVDAVFVPDAQEMYHEDAQTHVETTGLSRILIGRLRPGHFRGVATVVLKLFNLARPDAAYFGWKDYQQVQVIRTMVRDLDVPVRITGVEIVREEDGLAMSSRNVRLSPEARAAAPVLHAALLEAETLSRGGASVARITARLRARIATAPEAELLSIDLRDAETLAPVRGRPTRPVVALLAARFGDVLLIDNKVLNPEETR</sequence>
<dbReference type="FunFam" id="3.40.50.620:FF:000114">
    <property type="entry name" value="Pantothenate synthetase"/>
    <property type="match status" value="1"/>
</dbReference>
<evidence type="ECO:0000256" key="9">
    <source>
        <dbReference type="ARBA" id="ARBA00022741"/>
    </source>
</evidence>
<feature type="binding site" evidence="13">
    <location>
        <position position="58"/>
    </location>
    <ligand>
        <name>beta-alanine</name>
        <dbReference type="ChEBI" id="CHEBI:57966"/>
    </ligand>
</feature>
<proteinExistence type="inferred from homology"/>
<dbReference type="AlphaFoldDB" id="A0A2W7PTW9"/>
<dbReference type="Gene3D" id="3.40.50.620">
    <property type="entry name" value="HUPs"/>
    <property type="match status" value="1"/>
</dbReference>
<dbReference type="GO" id="GO:0005524">
    <property type="term" value="F:ATP binding"/>
    <property type="evidence" value="ECO:0007669"/>
    <property type="project" value="UniProtKB-KW"/>
</dbReference>
<dbReference type="Proteomes" id="UP000248916">
    <property type="component" value="Unassembled WGS sequence"/>
</dbReference>
<dbReference type="GO" id="GO:0004592">
    <property type="term" value="F:pantoate-beta-alanine ligase activity"/>
    <property type="evidence" value="ECO:0007669"/>
    <property type="project" value="UniProtKB-UniRule"/>
</dbReference>
<comment type="subunit">
    <text evidence="13">Homodimer.</text>
</comment>
<dbReference type="HAMAP" id="MF_00158">
    <property type="entry name" value="PanC"/>
    <property type="match status" value="1"/>
</dbReference>
<evidence type="ECO:0000313" key="15">
    <source>
        <dbReference type="Proteomes" id="UP000248916"/>
    </source>
</evidence>
<evidence type="ECO:0000256" key="10">
    <source>
        <dbReference type="ARBA" id="ARBA00022840"/>
    </source>
</evidence>
<evidence type="ECO:0000256" key="12">
    <source>
        <dbReference type="ARBA" id="ARBA00055042"/>
    </source>
</evidence>
<name>A0A2W7PTW9_9RHOB</name>
<dbReference type="CDD" id="cd00560">
    <property type="entry name" value="PanC"/>
    <property type="match status" value="1"/>
</dbReference>
<dbReference type="EC" id="6.3.2.1" evidence="4 13"/>
<reference evidence="14 15" key="1">
    <citation type="submission" date="2018-06" db="EMBL/GenBank/DDBJ databases">
        <title>Genomic Encyclopedia of Archaeal and Bacterial Type Strains, Phase II (KMG-II): from individual species to whole genera.</title>
        <authorList>
            <person name="Goeker M."/>
        </authorList>
    </citation>
    <scope>NUCLEOTIDE SEQUENCE [LARGE SCALE GENOMIC DNA]</scope>
    <source>
        <strain evidence="14 15">DSM 22009</strain>
    </source>
</reference>
<dbReference type="PANTHER" id="PTHR21299:SF1">
    <property type="entry name" value="PANTOATE--BETA-ALANINE LIGASE"/>
    <property type="match status" value="1"/>
</dbReference>
<evidence type="ECO:0000256" key="11">
    <source>
        <dbReference type="ARBA" id="ARBA00048258"/>
    </source>
</evidence>
<evidence type="ECO:0000256" key="1">
    <source>
        <dbReference type="ARBA" id="ARBA00004496"/>
    </source>
</evidence>
<comment type="pathway">
    <text evidence="2 13">Cofactor biosynthesis; (R)-pantothenate biosynthesis; (R)-pantothenate from (R)-pantoate and beta-alanine: step 1/1.</text>
</comment>
<dbReference type="OrthoDB" id="9773087at2"/>
<evidence type="ECO:0000256" key="8">
    <source>
        <dbReference type="ARBA" id="ARBA00022655"/>
    </source>
</evidence>
<evidence type="ECO:0000256" key="3">
    <source>
        <dbReference type="ARBA" id="ARBA00009256"/>
    </source>
</evidence>